<dbReference type="InterPro" id="IPR017972">
    <property type="entry name" value="Cyt_P450_CS"/>
</dbReference>
<protein>
    <recommendedName>
        <fullName evidence="5">Cytochrome P450</fullName>
    </recommendedName>
</protein>
<comment type="similarity">
    <text evidence="1">Belongs to the cytochrome P450 family.</text>
</comment>
<name>A0ABD5F1Z8_9ACTN</name>
<evidence type="ECO:0000313" key="4">
    <source>
        <dbReference type="Proteomes" id="UP001183535"/>
    </source>
</evidence>
<dbReference type="PROSITE" id="PS00086">
    <property type="entry name" value="CYTOCHROME_P450"/>
    <property type="match status" value="1"/>
</dbReference>
<organism evidence="3 4">
    <name type="scientific">Streptomyces doudnae</name>
    <dbReference type="NCBI Taxonomy" id="3075536"/>
    <lineage>
        <taxon>Bacteria</taxon>
        <taxon>Bacillati</taxon>
        <taxon>Actinomycetota</taxon>
        <taxon>Actinomycetes</taxon>
        <taxon>Kitasatosporales</taxon>
        <taxon>Streptomycetaceae</taxon>
        <taxon>Streptomyces</taxon>
    </lineage>
</organism>
<dbReference type="Gene3D" id="1.10.630.10">
    <property type="entry name" value="Cytochrome P450"/>
    <property type="match status" value="1"/>
</dbReference>
<evidence type="ECO:0000256" key="2">
    <source>
        <dbReference type="SAM" id="MobiDB-lite"/>
    </source>
</evidence>
<evidence type="ECO:0008006" key="5">
    <source>
        <dbReference type="Google" id="ProtNLM"/>
    </source>
</evidence>
<feature type="region of interest" description="Disordered" evidence="2">
    <location>
        <begin position="85"/>
        <end position="139"/>
    </location>
</feature>
<reference evidence="4" key="1">
    <citation type="submission" date="2023-07" db="EMBL/GenBank/DDBJ databases">
        <title>30 novel species of actinomycetes from the DSMZ collection.</title>
        <authorList>
            <person name="Nouioui I."/>
        </authorList>
    </citation>
    <scope>NUCLEOTIDE SEQUENCE [LARGE SCALE GENOMIC DNA]</scope>
    <source>
        <strain evidence="4">DSM 41981</strain>
    </source>
</reference>
<dbReference type="InterPro" id="IPR036396">
    <property type="entry name" value="Cyt_P450_sf"/>
</dbReference>
<dbReference type="SUPFAM" id="SSF48264">
    <property type="entry name" value="Cytochrome P450"/>
    <property type="match status" value="1"/>
</dbReference>
<feature type="non-terminal residue" evidence="3">
    <location>
        <position position="1"/>
    </location>
</feature>
<dbReference type="EMBL" id="JAVRES010000126">
    <property type="protein sequence ID" value="MDT0440674.1"/>
    <property type="molecule type" value="Genomic_DNA"/>
</dbReference>
<dbReference type="PANTHER" id="PTHR46696:SF1">
    <property type="entry name" value="CYTOCHROME P450 YJIB-RELATED"/>
    <property type="match status" value="1"/>
</dbReference>
<accession>A0ABD5F1Z8</accession>
<evidence type="ECO:0000313" key="3">
    <source>
        <dbReference type="EMBL" id="MDT0440674.1"/>
    </source>
</evidence>
<dbReference type="PANTHER" id="PTHR46696">
    <property type="entry name" value="P450, PUTATIVE (EUROFUNG)-RELATED"/>
    <property type="match status" value="1"/>
</dbReference>
<evidence type="ECO:0000256" key="1">
    <source>
        <dbReference type="ARBA" id="ARBA00010617"/>
    </source>
</evidence>
<sequence length="139" mass="15085">DMPVLISYEAVGHDPAVLGTGAHMAWSQGPHACPAIGMAETIASIAISQLIHRIPDLQLGVPAAEIRNRPGPYHHALAAMPARFTPVRARTRSEKPWPSNPYTSTTADDRDAEPPPLPQNWQTWLPAECPVGHSRRPPV</sequence>
<comment type="caution">
    <text evidence="3">The sequence shown here is derived from an EMBL/GenBank/DDBJ whole genome shotgun (WGS) entry which is preliminary data.</text>
</comment>
<gene>
    <name evidence="3" type="ORF">RM877_39205</name>
</gene>
<keyword evidence="4" id="KW-1185">Reference proteome</keyword>
<dbReference type="AlphaFoldDB" id="A0ABD5F1Z8"/>
<dbReference type="Proteomes" id="UP001183535">
    <property type="component" value="Unassembled WGS sequence"/>
</dbReference>
<proteinExistence type="inferred from homology"/>